<sequence length="114" mass="12450">MNEMVTIPREEYDRLRTAAEDLVDLQAYDRAKAGLATGEDELIPAQHVNRLLNGESPMRVYRDLRGLTQAALAEKAGVNRVTVAEIETGRKQGSVATLRALADSLGVTLDDLAE</sequence>
<evidence type="ECO:0000313" key="4">
    <source>
        <dbReference type="Proteomes" id="UP000231259"/>
    </source>
</evidence>
<keyword evidence="4" id="KW-1185">Reference proteome</keyword>
<dbReference type="PROSITE" id="PS50943">
    <property type="entry name" value="HTH_CROC1"/>
    <property type="match status" value="1"/>
</dbReference>
<dbReference type="SMART" id="SM00530">
    <property type="entry name" value="HTH_XRE"/>
    <property type="match status" value="1"/>
</dbReference>
<dbReference type="PANTHER" id="PTHR46797:SF1">
    <property type="entry name" value="METHYLPHOSPHONATE SYNTHASE"/>
    <property type="match status" value="1"/>
</dbReference>
<evidence type="ECO:0000256" key="1">
    <source>
        <dbReference type="ARBA" id="ARBA00023125"/>
    </source>
</evidence>
<keyword evidence="1" id="KW-0238">DNA-binding</keyword>
<dbReference type="OrthoDB" id="407979at2"/>
<dbReference type="Gene3D" id="1.10.260.40">
    <property type="entry name" value="lambda repressor-like DNA-binding domains"/>
    <property type="match status" value="1"/>
</dbReference>
<dbReference type="AlphaFoldDB" id="A0A2G8RIQ0"/>
<dbReference type="RefSeq" id="WP_099909918.1">
    <property type="nucleotide sequence ID" value="NZ_AWWI01000042.1"/>
</dbReference>
<dbReference type="Pfam" id="PF01381">
    <property type="entry name" value="HTH_3"/>
    <property type="match status" value="1"/>
</dbReference>
<dbReference type="GO" id="GO:0005829">
    <property type="term" value="C:cytosol"/>
    <property type="evidence" value="ECO:0007669"/>
    <property type="project" value="TreeGrafter"/>
</dbReference>
<dbReference type="GO" id="GO:0003700">
    <property type="term" value="F:DNA-binding transcription factor activity"/>
    <property type="evidence" value="ECO:0007669"/>
    <property type="project" value="TreeGrafter"/>
</dbReference>
<accession>A0A2G8RIQ0</accession>
<feature type="domain" description="HTH cro/C1-type" evidence="2">
    <location>
        <begin position="58"/>
        <end position="112"/>
    </location>
</feature>
<dbReference type="InterPro" id="IPR010982">
    <property type="entry name" value="Lambda_DNA-bd_dom_sf"/>
</dbReference>
<evidence type="ECO:0000313" key="3">
    <source>
        <dbReference type="EMBL" id="PIL21373.1"/>
    </source>
</evidence>
<dbReference type="PANTHER" id="PTHR46797">
    <property type="entry name" value="HTH-TYPE TRANSCRIPTIONAL REGULATOR"/>
    <property type="match status" value="1"/>
</dbReference>
<protein>
    <submittedName>
        <fullName evidence="3">XRE family transcriptional regulator</fullName>
    </submittedName>
</protein>
<evidence type="ECO:0000259" key="2">
    <source>
        <dbReference type="PROSITE" id="PS50943"/>
    </source>
</evidence>
<dbReference type="EMBL" id="AWWI01000042">
    <property type="protein sequence ID" value="PIL21373.1"/>
    <property type="molecule type" value="Genomic_DNA"/>
</dbReference>
<proteinExistence type="predicted"/>
<gene>
    <name evidence="3" type="ORF">P775_05120</name>
</gene>
<reference evidence="3 4" key="1">
    <citation type="submission" date="2013-09" db="EMBL/GenBank/DDBJ databases">
        <title>Genome sequencing of Phaeobacter antarcticus sp. nov. SM1211.</title>
        <authorList>
            <person name="Zhang X.-Y."/>
            <person name="Liu C."/>
            <person name="Chen X.-L."/>
            <person name="Xie B.-B."/>
            <person name="Qin Q.-L."/>
            <person name="Rong J.-C."/>
            <person name="Zhang Y.-Z."/>
        </authorList>
    </citation>
    <scope>NUCLEOTIDE SEQUENCE [LARGE SCALE GENOMIC DNA]</scope>
    <source>
        <strain evidence="3 4">SM1211</strain>
    </source>
</reference>
<dbReference type="Proteomes" id="UP000231259">
    <property type="component" value="Unassembled WGS sequence"/>
</dbReference>
<dbReference type="InterPro" id="IPR001387">
    <property type="entry name" value="Cro/C1-type_HTH"/>
</dbReference>
<dbReference type="SUPFAM" id="SSF47413">
    <property type="entry name" value="lambda repressor-like DNA-binding domains"/>
    <property type="match status" value="1"/>
</dbReference>
<dbReference type="CDD" id="cd00093">
    <property type="entry name" value="HTH_XRE"/>
    <property type="match status" value="1"/>
</dbReference>
<dbReference type="InterPro" id="IPR050807">
    <property type="entry name" value="TransReg_Diox_bact_type"/>
</dbReference>
<comment type="caution">
    <text evidence="3">The sequence shown here is derived from an EMBL/GenBank/DDBJ whole genome shotgun (WGS) entry which is preliminary data.</text>
</comment>
<organism evidence="3 4">
    <name type="scientific">Puniceibacterium antarcticum</name>
    <dbReference type="NCBI Taxonomy" id="1206336"/>
    <lineage>
        <taxon>Bacteria</taxon>
        <taxon>Pseudomonadati</taxon>
        <taxon>Pseudomonadota</taxon>
        <taxon>Alphaproteobacteria</taxon>
        <taxon>Rhodobacterales</taxon>
        <taxon>Paracoccaceae</taxon>
        <taxon>Puniceibacterium</taxon>
    </lineage>
</organism>
<dbReference type="GO" id="GO:0003677">
    <property type="term" value="F:DNA binding"/>
    <property type="evidence" value="ECO:0007669"/>
    <property type="project" value="UniProtKB-KW"/>
</dbReference>
<name>A0A2G8RIQ0_9RHOB</name>